<evidence type="ECO:0000313" key="4">
    <source>
        <dbReference type="Proteomes" id="UP001152747"/>
    </source>
</evidence>
<evidence type="ECO:0000256" key="2">
    <source>
        <dbReference type="SAM" id="SignalP"/>
    </source>
</evidence>
<organism evidence="3 4">
    <name type="scientific">Caenorhabditis angaria</name>
    <dbReference type="NCBI Taxonomy" id="860376"/>
    <lineage>
        <taxon>Eukaryota</taxon>
        <taxon>Metazoa</taxon>
        <taxon>Ecdysozoa</taxon>
        <taxon>Nematoda</taxon>
        <taxon>Chromadorea</taxon>
        <taxon>Rhabditida</taxon>
        <taxon>Rhabditina</taxon>
        <taxon>Rhabditomorpha</taxon>
        <taxon>Rhabditoidea</taxon>
        <taxon>Rhabditidae</taxon>
        <taxon>Peloderinae</taxon>
        <taxon>Caenorhabditis</taxon>
    </lineage>
</organism>
<gene>
    <name evidence="3" type="ORF">CAMP_LOCUS18974</name>
</gene>
<reference evidence="3" key="1">
    <citation type="submission" date="2022-11" db="EMBL/GenBank/DDBJ databases">
        <authorList>
            <person name="Kikuchi T."/>
        </authorList>
    </citation>
    <scope>NUCLEOTIDE SEQUENCE</scope>
    <source>
        <strain evidence="3">PS1010</strain>
    </source>
</reference>
<feature type="chain" id="PRO_5040448182" evidence="2">
    <location>
        <begin position="22"/>
        <end position="183"/>
    </location>
</feature>
<protein>
    <submittedName>
        <fullName evidence="3">Uncharacterized protein</fullName>
    </submittedName>
</protein>
<keyword evidence="4" id="KW-1185">Reference proteome</keyword>
<dbReference type="EMBL" id="CANHGI010000006">
    <property type="protein sequence ID" value="CAI5456337.1"/>
    <property type="molecule type" value="Genomic_DNA"/>
</dbReference>
<comment type="caution">
    <text evidence="3">The sequence shown here is derived from an EMBL/GenBank/DDBJ whole genome shotgun (WGS) entry which is preliminary data.</text>
</comment>
<dbReference type="Proteomes" id="UP001152747">
    <property type="component" value="Unassembled WGS sequence"/>
</dbReference>
<evidence type="ECO:0000256" key="1">
    <source>
        <dbReference type="SAM" id="Phobius"/>
    </source>
</evidence>
<keyword evidence="1" id="KW-0812">Transmembrane</keyword>
<feature type="signal peptide" evidence="2">
    <location>
        <begin position="1"/>
        <end position="21"/>
    </location>
</feature>
<keyword evidence="1" id="KW-1133">Transmembrane helix</keyword>
<keyword evidence="2" id="KW-0732">Signal</keyword>
<keyword evidence="1" id="KW-0472">Membrane</keyword>
<feature type="transmembrane region" description="Helical" evidence="1">
    <location>
        <begin position="124"/>
        <end position="142"/>
    </location>
</feature>
<accession>A0A9P1J435</accession>
<proteinExistence type="predicted"/>
<evidence type="ECO:0000313" key="3">
    <source>
        <dbReference type="EMBL" id="CAI5456337.1"/>
    </source>
</evidence>
<sequence length="183" mass="21137">MKLCLVFCATIFAFAITPTSAIIHTVLMDYWDQIEKEFKPTDDQYNIFIFSEYSEDRRMVANSARSNETSLTVVIHESHWLRLKVACANSWKPKMIELNILTRHLHLVVDCESFQVASQPHTHYVRNALIVLVVLLVGLLVWKRDSIKTFITDRYQNSNVIPHEFAVYNNAYGASQDNVMNLA</sequence>
<name>A0A9P1J435_9PELO</name>
<dbReference type="AlphaFoldDB" id="A0A9P1J435"/>